<sequence length="60" mass="6022">MASIKAEKPAGPQMPGQAKKEPVKASSSTPKAPAAAKPAPKKSEKPAPRKKASGGKTSAK</sequence>
<reference evidence="2" key="1">
    <citation type="journal article" date="2023" name="Plant J.">
        <title>Genome sequences and population genomics provide insights into the demographic history, inbreeding, and mutation load of two 'living fossil' tree species of Dipteronia.</title>
        <authorList>
            <person name="Feng Y."/>
            <person name="Comes H.P."/>
            <person name="Chen J."/>
            <person name="Zhu S."/>
            <person name="Lu R."/>
            <person name="Zhang X."/>
            <person name="Li P."/>
            <person name="Qiu J."/>
            <person name="Olsen K.M."/>
            <person name="Qiu Y."/>
        </authorList>
    </citation>
    <scope>NUCLEOTIDE SEQUENCE</scope>
    <source>
        <strain evidence="2">KIB01</strain>
    </source>
</reference>
<dbReference type="EMBL" id="JANJYI010000009">
    <property type="protein sequence ID" value="KAK2635897.1"/>
    <property type="molecule type" value="Genomic_DNA"/>
</dbReference>
<gene>
    <name evidence="2" type="ORF">Ddye_030689</name>
</gene>
<organism evidence="2 3">
    <name type="scientific">Dipteronia dyeriana</name>
    <dbReference type="NCBI Taxonomy" id="168575"/>
    <lineage>
        <taxon>Eukaryota</taxon>
        <taxon>Viridiplantae</taxon>
        <taxon>Streptophyta</taxon>
        <taxon>Embryophyta</taxon>
        <taxon>Tracheophyta</taxon>
        <taxon>Spermatophyta</taxon>
        <taxon>Magnoliopsida</taxon>
        <taxon>eudicotyledons</taxon>
        <taxon>Gunneridae</taxon>
        <taxon>Pentapetalae</taxon>
        <taxon>rosids</taxon>
        <taxon>malvids</taxon>
        <taxon>Sapindales</taxon>
        <taxon>Sapindaceae</taxon>
        <taxon>Hippocastanoideae</taxon>
        <taxon>Acereae</taxon>
        <taxon>Dipteronia</taxon>
    </lineage>
</organism>
<feature type="compositionally biased region" description="Basic residues" evidence="1">
    <location>
        <begin position="48"/>
        <end position="60"/>
    </location>
</feature>
<evidence type="ECO:0000256" key="1">
    <source>
        <dbReference type="SAM" id="MobiDB-lite"/>
    </source>
</evidence>
<dbReference type="PANTHER" id="PTHR35831:SF2">
    <property type="entry name" value="OS01G0642200 PROTEIN"/>
    <property type="match status" value="1"/>
</dbReference>
<keyword evidence="3" id="KW-1185">Reference proteome</keyword>
<dbReference type="AlphaFoldDB" id="A0AAD9WMS6"/>
<proteinExistence type="predicted"/>
<evidence type="ECO:0000313" key="2">
    <source>
        <dbReference type="EMBL" id="KAK2635897.1"/>
    </source>
</evidence>
<evidence type="ECO:0000313" key="3">
    <source>
        <dbReference type="Proteomes" id="UP001280121"/>
    </source>
</evidence>
<dbReference type="PANTHER" id="PTHR35831">
    <property type="entry name" value="OS01G0642200 PROTEIN"/>
    <property type="match status" value="1"/>
</dbReference>
<feature type="region of interest" description="Disordered" evidence="1">
    <location>
        <begin position="1"/>
        <end position="60"/>
    </location>
</feature>
<protein>
    <submittedName>
        <fullName evidence="2">Uncharacterized protein</fullName>
    </submittedName>
</protein>
<dbReference type="Proteomes" id="UP001280121">
    <property type="component" value="Unassembled WGS sequence"/>
</dbReference>
<name>A0AAD9WMS6_9ROSI</name>
<comment type="caution">
    <text evidence="2">The sequence shown here is derived from an EMBL/GenBank/DDBJ whole genome shotgun (WGS) entry which is preliminary data.</text>
</comment>
<feature type="compositionally biased region" description="Low complexity" evidence="1">
    <location>
        <begin position="24"/>
        <end position="38"/>
    </location>
</feature>
<accession>A0AAD9WMS6</accession>